<dbReference type="PANTHER" id="PTHR42695:SF5">
    <property type="entry name" value="GLUTAMINE AMIDOTRANSFERASE YLR126C-RELATED"/>
    <property type="match status" value="1"/>
</dbReference>
<reference evidence="2 3" key="1">
    <citation type="submission" date="2020-01" db="EMBL/GenBank/DDBJ databases">
        <title>Insect and environment-associated Actinomycetes.</title>
        <authorList>
            <person name="Currrie C."/>
            <person name="Chevrette M."/>
            <person name="Carlson C."/>
            <person name="Stubbendieck R."/>
            <person name="Wendt-Pienkowski E."/>
        </authorList>
    </citation>
    <scope>NUCLEOTIDE SEQUENCE [LARGE SCALE GENOMIC DNA]</scope>
    <source>
        <strain evidence="2 3">SID11342</strain>
    </source>
</reference>
<organism evidence="2 3">
    <name type="scientific">Streptomyces halstedii</name>
    <dbReference type="NCBI Taxonomy" id="1944"/>
    <lineage>
        <taxon>Bacteria</taxon>
        <taxon>Bacillati</taxon>
        <taxon>Actinomycetota</taxon>
        <taxon>Actinomycetes</taxon>
        <taxon>Kitasatosporales</taxon>
        <taxon>Streptomycetaceae</taxon>
        <taxon>Streptomyces</taxon>
    </lineage>
</organism>
<gene>
    <name evidence="2" type="ORF">G3I29_35420</name>
</gene>
<dbReference type="GO" id="GO:0016740">
    <property type="term" value="F:transferase activity"/>
    <property type="evidence" value="ECO:0007669"/>
    <property type="project" value="UniProtKB-KW"/>
</dbReference>
<dbReference type="Gene3D" id="3.40.50.880">
    <property type="match status" value="1"/>
</dbReference>
<dbReference type="InterPro" id="IPR029062">
    <property type="entry name" value="Class_I_gatase-like"/>
</dbReference>
<dbReference type="InterPro" id="IPR044992">
    <property type="entry name" value="ChyE-like"/>
</dbReference>
<dbReference type="SUPFAM" id="SSF52317">
    <property type="entry name" value="Class I glutamine amidotransferase-like"/>
    <property type="match status" value="1"/>
</dbReference>
<dbReference type="InterPro" id="IPR017926">
    <property type="entry name" value="GATASE"/>
</dbReference>
<dbReference type="EMBL" id="JAAGLQ010000741">
    <property type="protein sequence ID" value="NEA20640.1"/>
    <property type="molecule type" value="Genomic_DNA"/>
</dbReference>
<name>A0A6N9UA17_STRHA</name>
<dbReference type="Pfam" id="PF00117">
    <property type="entry name" value="GATase"/>
    <property type="match status" value="1"/>
</dbReference>
<feature type="domain" description="Glutamine amidotransferase" evidence="1">
    <location>
        <begin position="28"/>
        <end position="191"/>
    </location>
</feature>
<protein>
    <submittedName>
        <fullName evidence="2">Type 1 glutamine amidotransferase</fullName>
    </submittedName>
</protein>
<keyword evidence="2" id="KW-0315">Glutamine amidotransferase</keyword>
<dbReference type="RefSeq" id="WP_164350520.1">
    <property type="nucleotide sequence ID" value="NZ_JAAGLQ010000741.1"/>
</dbReference>
<dbReference type="CDD" id="cd01741">
    <property type="entry name" value="GATase1_1"/>
    <property type="match status" value="1"/>
</dbReference>
<dbReference type="AlphaFoldDB" id="A0A6N9UA17"/>
<evidence type="ECO:0000313" key="2">
    <source>
        <dbReference type="EMBL" id="NEA20640.1"/>
    </source>
</evidence>
<sequence length="243" mass="25925">MGATSTTATALVVQHGPGGGLGRWTGWLEERGLAAHVVRAHEGAALPDRLEHPALIVLGGGYLPDDDLRAPWLPATRALVRQALAERTPVFGICLGGQMLAQVAGGEVRGRHGTPEFGSTRLDLRPEAADDPLFHGLPARPRAIENHVDAITALPPGAHWLVGGEDCPYQAFRVGPSAWGVQFHPETTAGTVRRWDAVRLAGHGAPTPEVLYRRALEDEPAATVTWRTVAHRFADVVTSADRA</sequence>
<dbReference type="GO" id="GO:0005829">
    <property type="term" value="C:cytosol"/>
    <property type="evidence" value="ECO:0007669"/>
    <property type="project" value="TreeGrafter"/>
</dbReference>
<comment type="caution">
    <text evidence="2">The sequence shown here is derived from an EMBL/GenBank/DDBJ whole genome shotgun (WGS) entry which is preliminary data.</text>
</comment>
<dbReference type="Proteomes" id="UP000471293">
    <property type="component" value="Unassembled WGS sequence"/>
</dbReference>
<dbReference type="PROSITE" id="PS51273">
    <property type="entry name" value="GATASE_TYPE_1"/>
    <property type="match status" value="1"/>
</dbReference>
<dbReference type="PANTHER" id="PTHR42695">
    <property type="entry name" value="GLUTAMINE AMIDOTRANSFERASE YLR126C-RELATED"/>
    <property type="match status" value="1"/>
</dbReference>
<evidence type="ECO:0000259" key="1">
    <source>
        <dbReference type="Pfam" id="PF00117"/>
    </source>
</evidence>
<evidence type="ECO:0000313" key="3">
    <source>
        <dbReference type="Proteomes" id="UP000471293"/>
    </source>
</evidence>
<proteinExistence type="predicted"/>
<accession>A0A6N9UA17</accession>
<keyword evidence="2" id="KW-0808">Transferase</keyword>